<evidence type="ECO:0000313" key="1">
    <source>
        <dbReference type="EMBL" id="RPB06395.1"/>
    </source>
</evidence>
<proteinExistence type="predicted"/>
<gene>
    <name evidence="1" type="ORF">P167DRAFT_580595</name>
</gene>
<evidence type="ECO:0000313" key="2">
    <source>
        <dbReference type="Proteomes" id="UP000277580"/>
    </source>
</evidence>
<accession>A0A3N4KKR7</accession>
<sequence length="65" mass="7105">MTTTPGTYLFEDGDGLGAAYLIVTTSANRTNLTRGRGDIGDLRTYPTNFNSLLWFANSTNRPETS</sequence>
<protein>
    <submittedName>
        <fullName evidence="1">Uncharacterized protein</fullName>
    </submittedName>
</protein>
<reference evidence="1 2" key="1">
    <citation type="journal article" date="2018" name="Nat. Ecol. Evol.">
        <title>Pezizomycetes genomes reveal the molecular basis of ectomycorrhizal truffle lifestyle.</title>
        <authorList>
            <person name="Murat C."/>
            <person name="Payen T."/>
            <person name="Noel B."/>
            <person name="Kuo A."/>
            <person name="Morin E."/>
            <person name="Chen J."/>
            <person name="Kohler A."/>
            <person name="Krizsan K."/>
            <person name="Balestrini R."/>
            <person name="Da Silva C."/>
            <person name="Montanini B."/>
            <person name="Hainaut M."/>
            <person name="Levati E."/>
            <person name="Barry K.W."/>
            <person name="Belfiori B."/>
            <person name="Cichocki N."/>
            <person name="Clum A."/>
            <person name="Dockter R.B."/>
            <person name="Fauchery L."/>
            <person name="Guy J."/>
            <person name="Iotti M."/>
            <person name="Le Tacon F."/>
            <person name="Lindquist E.A."/>
            <person name="Lipzen A."/>
            <person name="Malagnac F."/>
            <person name="Mello A."/>
            <person name="Molinier V."/>
            <person name="Miyauchi S."/>
            <person name="Poulain J."/>
            <person name="Riccioni C."/>
            <person name="Rubini A."/>
            <person name="Sitrit Y."/>
            <person name="Splivallo R."/>
            <person name="Traeger S."/>
            <person name="Wang M."/>
            <person name="Zifcakova L."/>
            <person name="Wipf D."/>
            <person name="Zambonelli A."/>
            <person name="Paolocci F."/>
            <person name="Nowrousian M."/>
            <person name="Ottonello S."/>
            <person name="Baldrian P."/>
            <person name="Spatafora J.W."/>
            <person name="Henrissat B."/>
            <person name="Nagy L.G."/>
            <person name="Aury J.M."/>
            <person name="Wincker P."/>
            <person name="Grigoriev I.V."/>
            <person name="Bonfante P."/>
            <person name="Martin F.M."/>
        </authorList>
    </citation>
    <scope>NUCLEOTIDE SEQUENCE [LARGE SCALE GENOMIC DNA]</scope>
    <source>
        <strain evidence="1 2">CCBAS932</strain>
    </source>
</reference>
<organism evidence="1 2">
    <name type="scientific">Morchella conica CCBAS932</name>
    <dbReference type="NCBI Taxonomy" id="1392247"/>
    <lineage>
        <taxon>Eukaryota</taxon>
        <taxon>Fungi</taxon>
        <taxon>Dikarya</taxon>
        <taxon>Ascomycota</taxon>
        <taxon>Pezizomycotina</taxon>
        <taxon>Pezizomycetes</taxon>
        <taxon>Pezizales</taxon>
        <taxon>Morchellaceae</taxon>
        <taxon>Morchella</taxon>
    </lineage>
</organism>
<dbReference type="AlphaFoldDB" id="A0A3N4KKR7"/>
<dbReference type="InParanoid" id="A0A3N4KKR7"/>
<dbReference type="EMBL" id="ML119380">
    <property type="protein sequence ID" value="RPB06395.1"/>
    <property type="molecule type" value="Genomic_DNA"/>
</dbReference>
<name>A0A3N4KKR7_9PEZI</name>
<dbReference type="Proteomes" id="UP000277580">
    <property type="component" value="Unassembled WGS sequence"/>
</dbReference>
<keyword evidence="2" id="KW-1185">Reference proteome</keyword>